<dbReference type="GO" id="GO:0006508">
    <property type="term" value="P:proteolysis"/>
    <property type="evidence" value="ECO:0007669"/>
    <property type="project" value="UniProtKB-KW"/>
</dbReference>
<feature type="region of interest" description="Disordered" evidence="5">
    <location>
        <begin position="28"/>
        <end position="50"/>
    </location>
</feature>
<name>A0A1B3BA11_9GAMM</name>
<dbReference type="InterPro" id="IPR051202">
    <property type="entry name" value="Peptidase_C40"/>
</dbReference>
<comment type="similarity">
    <text evidence="1">Belongs to the peptidase C40 family.</text>
</comment>
<organism evidence="7 8">
    <name type="scientific">Kangiella sediminilitoris</name>
    <dbReference type="NCBI Taxonomy" id="1144748"/>
    <lineage>
        <taxon>Bacteria</taxon>
        <taxon>Pseudomonadati</taxon>
        <taxon>Pseudomonadota</taxon>
        <taxon>Gammaproteobacteria</taxon>
        <taxon>Kangiellales</taxon>
        <taxon>Kangiellaceae</taxon>
        <taxon>Kangiella</taxon>
    </lineage>
</organism>
<evidence type="ECO:0000256" key="4">
    <source>
        <dbReference type="ARBA" id="ARBA00022807"/>
    </source>
</evidence>
<dbReference type="KEGG" id="ksd:KS2013_893"/>
<dbReference type="EMBL" id="CP012418">
    <property type="protein sequence ID" value="AOE49615.1"/>
    <property type="molecule type" value="Genomic_DNA"/>
</dbReference>
<dbReference type="InterPro" id="IPR000064">
    <property type="entry name" value="NLP_P60_dom"/>
</dbReference>
<evidence type="ECO:0000256" key="5">
    <source>
        <dbReference type="SAM" id="MobiDB-lite"/>
    </source>
</evidence>
<dbReference type="SUPFAM" id="SSF54001">
    <property type="entry name" value="Cysteine proteinases"/>
    <property type="match status" value="1"/>
</dbReference>
<accession>A0A1B3BA11</accession>
<keyword evidence="8" id="KW-1185">Reference proteome</keyword>
<evidence type="ECO:0000259" key="6">
    <source>
        <dbReference type="PROSITE" id="PS51935"/>
    </source>
</evidence>
<dbReference type="Proteomes" id="UP000094147">
    <property type="component" value="Chromosome"/>
</dbReference>
<keyword evidence="2" id="KW-0645">Protease</keyword>
<evidence type="ECO:0000256" key="2">
    <source>
        <dbReference type="ARBA" id="ARBA00022670"/>
    </source>
</evidence>
<dbReference type="PANTHER" id="PTHR47053:SF1">
    <property type="entry name" value="MUREIN DD-ENDOPEPTIDASE MEPH-RELATED"/>
    <property type="match status" value="1"/>
</dbReference>
<proteinExistence type="inferred from homology"/>
<keyword evidence="3" id="KW-0378">Hydrolase</keyword>
<gene>
    <name evidence="7" type="ORF">KS2013_893</name>
</gene>
<evidence type="ECO:0000313" key="7">
    <source>
        <dbReference type="EMBL" id="AOE49615.1"/>
    </source>
</evidence>
<dbReference type="STRING" id="1144748.KS2013_893"/>
<dbReference type="AlphaFoldDB" id="A0A1B3BA11"/>
<dbReference type="InterPro" id="IPR038765">
    <property type="entry name" value="Papain-like_cys_pep_sf"/>
</dbReference>
<dbReference type="PROSITE" id="PS51257">
    <property type="entry name" value="PROKAR_LIPOPROTEIN"/>
    <property type="match status" value="1"/>
</dbReference>
<feature type="compositionally biased region" description="Polar residues" evidence="5">
    <location>
        <begin position="28"/>
        <end position="45"/>
    </location>
</feature>
<dbReference type="Gene3D" id="3.90.1720.10">
    <property type="entry name" value="endopeptidase domain like (from Nostoc punctiforme)"/>
    <property type="match status" value="1"/>
</dbReference>
<evidence type="ECO:0000256" key="3">
    <source>
        <dbReference type="ARBA" id="ARBA00022801"/>
    </source>
</evidence>
<protein>
    <submittedName>
        <fullName evidence="7">NLP/P60 protein</fullName>
    </submittedName>
</protein>
<dbReference type="OrthoDB" id="9807055at2"/>
<dbReference type="GO" id="GO:0008234">
    <property type="term" value="F:cysteine-type peptidase activity"/>
    <property type="evidence" value="ECO:0007669"/>
    <property type="project" value="UniProtKB-KW"/>
</dbReference>
<keyword evidence="4" id="KW-0788">Thiol protease</keyword>
<dbReference type="Pfam" id="PF00877">
    <property type="entry name" value="NLPC_P60"/>
    <property type="match status" value="1"/>
</dbReference>
<reference evidence="8" key="1">
    <citation type="submission" date="2015-08" db="EMBL/GenBank/DDBJ databases">
        <authorList>
            <person name="Kim K.M."/>
        </authorList>
    </citation>
    <scope>NUCLEOTIDE SEQUENCE [LARGE SCALE GENOMIC DNA]</scope>
    <source>
        <strain evidence="8">KCTC 23892</strain>
    </source>
</reference>
<evidence type="ECO:0000256" key="1">
    <source>
        <dbReference type="ARBA" id="ARBA00007074"/>
    </source>
</evidence>
<dbReference type="PANTHER" id="PTHR47053">
    <property type="entry name" value="MUREIN DD-ENDOPEPTIDASE MEPH-RELATED"/>
    <property type="match status" value="1"/>
</dbReference>
<sequence>MNRVAIVNIQQLLAVILLAVLITSCASTPRSSSQSGSAPHRSSTEAPRGSDKGLTIAQIAQAMVGVSYRYGGSNPDEGFDCSGLVYYSHLKVGEKIPRVSYAQLAASENVSMSDLQPGDLLFYRINGSPSHVGIYIGQGQFVHAPSSGKKVRVTSMANLYFKPRFIRAGRLYSDN</sequence>
<feature type="domain" description="NlpC/P60" evidence="6">
    <location>
        <begin position="50"/>
        <end position="172"/>
    </location>
</feature>
<evidence type="ECO:0000313" key="8">
    <source>
        <dbReference type="Proteomes" id="UP000094147"/>
    </source>
</evidence>
<dbReference type="PROSITE" id="PS51935">
    <property type="entry name" value="NLPC_P60"/>
    <property type="match status" value="1"/>
</dbReference>
<dbReference type="RefSeq" id="WP_068990346.1">
    <property type="nucleotide sequence ID" value="NZ_CP012418.1"/>
</dbReference>